<dbReference type="CDD" id="cd02966">
    <property type="entry name" value="TlpA_like_family"/>
    <property type="match status" value="1"/>
</dbReference>
<evidence type="ECO:0000313" key="5">
    <source>
        <dbReference type="Proteomes" id="UP001595882"/>
    </source>
</evidence>
<evidence type="ECO:0000313" key="4">
    <source>
        <dbReference type="EMBL" id="MFC4402778.1"/>
    </source>
</evidence>
<dbReference type="SUPFAM" id="SSF52833">
    <property type="entry name" value="Thioredoxin-like"/>
    <property type="match status" value="1"/>
</dbReference>
<keyword evidence="5" id="KW-1185">Reference proteome</keyword>
<evidence type="ECO:0000259" key="3">
    <source>
        <dbReference type="PROSITE" id="PS51352"/>
    </source>
</evidence>
<reference evidence="5" key="1">
    <citation type="journal article" date="2019" name="Int. J. Syst. Evol. Microbiol.">
        <title>The Global Catalogue of Microorganisms (GCM) 10K type strain sequencing project: providing services to taxonomists for standard genome sequencing and annotation.</title>
        <authorList>
            <consortium name="The Broad Institute Genomics Platform"/>
            <consortium name="The Broad Institute Genome Sequencing Center for Infectious Disease"/>
            <person name="Wu L."/>
            <person name="Ma J."/>
        </authorList>
    </citation>
    <scope>NUCLEOTIDE SEQUENCE [LARGE SCALE GENOMIC DNA]</scope>
    <source>
        <strain evidence="5">CCUG 37865</strain>
    </source>
</reference>
<feature type="domain" description="Thioredoxin" evidence="3">
    <location>
        <begin position="49"/>
        <end position="186"/>
    </location>
</feature>
<organism evidence="4 5">
    <name type="scientific">Gracilibacillus xinjiangensis</name>
    <dbReference type="NCBI Taxonomy" id="1193282"/>
    <lineage>
        <taxon>Bacteria</taxon>
        <taxon>Bacillati</taxon>
        <taxon>Bacillota</taxon>
        <taxon>Bacilli</taxon>
        <taxon>Bacillales</taxon>
        <taxon>Bacillaceae</taxon>
        <taxon>Gracilibacillus</taxon>
    </lineage>
</organism>
<gene>
    <name evidence="4" type="ORF">ACFOY7_06800</name>
</gene>
<dbReference type="InterPro" id="IPR050553">
    <property type="entry name" value="Thioredoxin_ResA/DsbE_sf"/>
</dbReference>
<dbReference type="PANTHER" id="PTHR42852">
    <property type="entry name" value="THIOL:DISULFIDE INTERCHANGE PROTEIN DSBE"/>
    <property type="match status" value="1"/>
</dbReference>
<protein>
    <submittedName>
        <fullName evidence="4">Redoxin domain-containing protein</fullName>
    </submittedName>
</protein>
<dbReference type="Pfam" id="PF00578">
    <property type="entry name" value="AhpC-TSA"/>
    <property type="match status" value="1"/>
</dbReference>
<evidence type="ECO:0000256" key="2">
    <source>
        <dbReference type="SAM" id="Phobius"/>
    </source>
</evidence>
<keyword evidence="2" id="KW-0812">Transmembrane</keyword>
<proteinExistence type="predicted"/>
<dbReference type="Gene3D" id="3.40.30.10">
    <property type="entry name" value="Glutaredoxin"/>
    <property type="match status" value="1"/>
</dbReference>
<dbReference type="InterPro" id="IPR000866">
    <property type="entry name" value="AhpC/TSA"/>
</dbReference>
<dbReference type="InterPro" id="IPR017937">
    <property type="entry name" value="Thioredoxin_CS"/>
</dbReference>
<name>A0ABV8WUN3_9BACI</name>
<dbReference type="InterPro" id="IPR013766">
    <property type="entry name" value="Thioredoxin_domain"/>
</dbReference>
<dbReference type="PANTHER" id="PTHR42852:SF1">
    <property type="entry name" value="THIOREDOXIN-LIKE PROTEIN YNEN"/>
    <property type="match status" value="1"/>
</dbReference>
<dbReference type="InterPro" id="IPR036249">
    <property type="entry name" value="Thioredoxin-like_sf"/>
</dbReference>
<dbReference type="EMBL" id="JBHSDT010000004">
    <property type="protein sequence ID" value="MFC4402778.1"/>
    <property type="molecule type" value="Genomic_DNA"/>
</dbReference>
<dbReference type="Proteomes" id="UP001595882">
    <property type="component" value="Unassembled WGS sequence"/>
</dbReference>
<dbReference type="PROSITE" id="PS51352">
    <property type="entry name" value="THIOREDOXIN_2"/>
    <property type="match status" value="1"/>
</dbReference>
<sequence>MKRKIISIILIGMLVFAIFNFFRDSFGTSEWNYEIANKNVQAKDERIGLNVGDKAPGFELQSTTGDFIRLSDYKGKKVMLNFWATWCPPCRAEMPDMEKFYQDSDIEILAINLVETESRFQNIQAFLEENQLTFPILLDNGNQASDLYRIRPIPTTYLIDSHGVIQYHTYGPMDYEMMMNEYEKLN</sequence>
<keyword evidence="2" id="KW-1133">Transmembrane helix</keyword>
<accession>A0ABV8WUN3</accession>
<comment type="caution">
    <text evidence="4">The sequence shown here is derived from an EMBL/GenBank/DDBJ whole genome shotgun (WGS) entry which is preliminary data.</text>
</comment>
<keyword evidence="2" id="KW-0472">Membrane</keyword>
<keyword evidence="1" id="KW-1015">Disulfide bond</keyword>
<evidence type="ECO:0000256" key="1">
    <source>
        <dbReference type="ARBA" id="ARBA00023157"/>
    </source>
</evidence>
<feature type="transmembrane region" description="Helical" evidence="2">
    <location>
        <begin position="5"/>
        <end position="22"/>
    </location>
</feature>
<dbReference type="PROSITE" id="PS00194">
    <property type="entry name" value="THIOREDOXIN_1"/>
    <property type="match status" value="1"/>
</dbReference>
<dbReference type="RefSeq" id="WP_390250685.1">
    <property type="nucleotide sequence ID" value="NZ_JBHSDT010000004.1"/>
</dbReference>